<feature type="compositionally biased region" description="Pro residues" evidence="4">
    <location>
        <begin position="418"/>
        <end position="428"/>
    </location>
</feature>
<feature type="repeat" description="WD" evidence="3">
    <location>
        <begin position="270"/>
        <end position="311"/>
    </location>
</feature>
<dbReference type="Gene3D" id="2.130.10.10">
    <property type="entry name" value="YVTN repeat-like/Quinoprotein amine dehydrogenase"/>
    <property type="match status" value="2"/>
</dbReference>
<feature type="repeat" description="WD" evidence="3">
    <location>
        <begin position="148"/>
        <end position="182"/>
    </location>
</feature>
<dbReference type="PROSITE" id="PS50294">
    <property type="entry name" value="WD_REPEATS_REGION"/>
    <property type="match status" value="5"/>
</dbReference>
<dbReference type="Proteomes" id="UP000233140">
    <property type="component" value="Unassembled WGS sequence"/>
</dbReference>
<dbReference type="PROSITE" id="PS50082">
    <property type="entry name" value="WD_REPEATS_2"/>
    <property type="match status" value="6"/>
</dbReference>
<evidence type="ECO:0000256" key="3">
    <source>
        <dbReference type="PROSITE-ProRule" id="PRU00221"/>
    </source>
</evidence>
<feature type="repeat" description="WD" evidence="3">
    <location>
        <begin position="179"/>
        <end position="220"/>
    </location>
</feature>
<protein>
    <submittedName>
        <fullName evidence="5">WD repeat domain 88</fullName>
    </submittedName>
</protein>
<dbReference type="InterPro" id="IPR015943">
    <property type="entry name" value="WD40/YVTN_repeat-like_dom_sf"/>
</dbReference>
<feature type="repeat" description="WD" evidence="3">
    <location>
        <begin position="98"/>
        <end position="139"/>
    </location>
</feature>
<keyword evidence="1 3" id="KW-0853">WD repeat</keyword>
<dbReference type="InterPro" id="IPR001680">
    <property type="entry name" value="WD40_rpt"/>
</dbReference>
<evidence type="ECO:0000313" key="5">
    <source>
        <dbReference type="Ensembl" id="ENSMLEP00000032838.1"/>
    </source>
</evidence>
<organism evidence="5 6">
    <name type="scientific">Mandrillus leucophaeus</name>
    <name type="common">Drill</name>
    <name type="synonym">Papio leucophaeus</name>
    <dbReference type="NCBI Taxonomy" id="9568"/>
    <lineage>
        <taxon>Eukaryota</taxon>
        <taxon>Metazoa</taxon>
        <taxon>Chordata</taxon>
        <taxon>Craniata</taxon>
        <taxon>Vertebrata</taxon>
        <taxon>Euteleostomi</taxon>
        <taxon>Mammalia</taxon>
        <taxon>Eutheria</taxon>
        <taxon>Euarchontoglires</taxon>
        <taxon>Primates</taxon>
        <taxon>Haplorrhini</taxon>
        <taxon>Catarrhini</taxon>
        <taxon>Cercopithecidae</taxon>
        <taxon>Cercopithecinae</taxon>
        <taxon>Mandrillus</taxon>
    </lineage>
</organism>
<evidence type="ECO:0000313" key="6">
    <source>
        <dbReference type="Proteomes" id="UP000233140"/>
    </source>
</evidence>
<dbReference type="Ensembl" id="ENSMLET00000056416.1">
    <property type="protein sequence ID" value="ENSMLEP00000032838.1"/>
    <property type="gene ID" value="ENSMLEG00000040613.1"/>
</dbReference>
<reference evidence="5" key="1">
    <citation type="submission" date="2025-08" db="UniProtKB">
        <authorList>
            <consortium name="Ensembl"/>
        </authorList>
    </citation>
    <scope>IDENTIFICATION</scope>
</reference>
<feature type="compositionally biased region" description="Low complexity" evidence="4">
    <location>
        <begin position="400"/>
        <end position="411"/>
    </location>
</feature>
<dbReference type="AlphaFoldDB" id="A0A2K5ZYG3"/>
<dbReference type="GeneTree" id="ENSGT00940000162291"/>
<gene>
    <name evidence="5" type="primary">WDR88</name>
</gene>
<reference evidence="5" key="2">
    <citation type="submission" date="2025-09" db="UniProtKB">
        <authorList>
            <consortium name="Ensembl"/>
        </authorList>
    </citation>
    <scope>IDENTIFICATION</scope>
</reference>
<dbReference type="SUPFAM" id="SSF50978">
    <property type="entry name" value="WD40 repeat-like"/>
    <property type="match status" value="1"/>
</dbReference>
<dbReference type="CDD" id="cd00200">
    <property type="entry name" value="WD40"/>
    <property type="match status" value="1"/>
</dbReference>
<feature type="region of interest" description="Disordered" evidence="4">
    <location>
        <begin position="1"/>
        <end position="29"/>
    </location>
</feature>
<evidence type="ECO:0000256" key="4">
    <source>
        <dbReference type="SAM" id="MobiDB-lite"/>
    </source>
</evidence>
<evidence type="ECO:0000256" key="1">
    <source>
        <dbReference type="ARBA" id="ARBA00022574"/>
    </source>
</evidence>
<dbReference type="SMART" id="SM00320">
    <property type="entry name" value="WD40"/>
    <property type="match status" value="6"/>
</dbReference>
<dbReference type="Pfam" id="PF00400">
    <property type="entry name" value="WD40"/>
    <property type="match status" value="6"/>
</dbReference>
<keyword evidence="6" id="KW-1185">Reference proteome</keyword>
<dbReference type="InterPro" id="IPR020472">
    <property type="entry name" value="WD40_PAC1"/>
</dbReference>
<dbReference type="PROSITE" id="PS00678">
    <property type="entry name" value="WD_REPEATS_1"/>
    <property type="match status" value="5"/>
</dbReference>
<dbReference type="PANTHER" id="PTHR45048">
    <property type="match status" value="1"/>
</dbReference>
<name>A0A2K5ZYG3_MANLE</name>
<evidence type="ECO:0000256" key="2">
    <source>
        <dbReference type="ARBA" id="ARBA00022737"/>
    </source>
</evidence>
<dbReference type="PANTHER" id="PTHR45048:SF1">
    <property type="entry name" value="WD REPEAT-CONTAINING PROTEIN 88"/>
    <property type="match status" value="1"/>
</dbReference>
<sequence length="428" mass="47649">MASPRRCSPTAPDRECKLPPPSAPAGEYPPGKLSWGTLARALGRFRLSIPYTRLLATLDPLALDREPPLQLSPEKQQMPEKLIWGDQEPLSKIPFKILSGHEHAVSTCHFCVDDTKLLSGSHDCTVKLWDAVDGSVVRNFEHRPKAPVVECSITADSSRVIAASYDKTVRAWDLETGKLLHHTRTITSCCFDPDSQRVASVSMDRCIKIWDVTSQATLLTITKAHSNAISNCCFTFSGHFLCTSSWDKNLKIWNVHTGEFRNRGACVTLMQGHEGSVSSCHFARDSSFLISGGFDRTVAIWDVAEGYRKLSLKGHNDWVMDVAISNNKKWILSASKDTTMRLWNIEEIDQIPLVIKYKKAMGLKVKQCERCDRPFSIFKSDTSSEVFTQCVFCRIDTRGLPAETSPSSSSSSERENLLPPPPSGSQDD</sequence>
<dbReference type="STRING" id="9568.ENSMLEP00000032838"/>
<dbReference type="InterPro" id="IPR036322">
    <property type="entry name" value="WD40_repeat_dom_sf"/>
</dbReference>
<keyword evidence="2" id="KW-0677">Repeat</keyword>
<feature type="repeat" description="WD" evidence="3">
    <location>
        <begin position="222"/>
        <end position="263"/>
    </location>
</feature>
<feature type="repeat" description="WD" evidence="3">
    <location>
        <begin position="312"/>
        <end position="353"/>
    </location>
</feature>
<dbReference type="PRINTS" id="PR00320">
    <property type="entry name" value="GPROTEINBRPT"/>
</dbReference>
<accession>A0A2K5ZYG3</accession>
<dbReference type="InterPro" id="IPR019775">
    <property type="entry name" value="WD40_repeat_CS"/>
</dbReference>
<feature type="region of interest" description="Disordered" evidence="4">
    <location>
        <begin position="400"/>
        <end position="428"/>
    </location>
</feature>
<proteinExistence type="predicted"/>